<dbReference type="EMBL" id="CAJVPL010000156">
    <property type="protein sequence ID" value="CAG8456288.1"/>
    <property type="molecule type" value="Genomic_DNA"/>
</dbReference>
<evidence type="ECO:0000313" key="2">
    <source>
        <dbReference type="Proteomes" id="UP000789831"/>
    </source>
</evidence>
<keyword evidence="2" id="KW-1185">Reference proteome</keyword>
<protein>
    <submittedName>
        <fullName evidence="1">10117_t:CDS:1</fullName>
    </submittedName>
</protein>
<dbReference type="OrthoDB" id="2335347at2759"/>
<gene>
    <name evidence="1" type="ORF">AGERDE_LOCUS2016</name>
</gene>
<accession>A0A9N8YUB1</accession>
<comment type="caution">
    <text evidence="1">The sequence shown here is derived from an EMBL/GenBank/DDBJ whole genome shotgun (WGS) entry which is preliminary data.</text>
</comment>
<proteinExistence type="predicted"/>
<reference evidence="1" key="1">
    <citation type="submission" date="2021-06" db="EMBL/GenBank/DDBJ databases">
        <authorList>
            <person name="Kallberg Y."/>
            <person name="Tangrot J."/>
            <person name="Rosling A."/>
        </authorList>
    </citation>
    <scope>NUCLEOTIDE SEQUENCE</scope>
    <source>
        <strain evidence="1">MT106</strain>
    </source>
</reference>
<evidence type="ECO:0000313" key="1">
    <source>
        <dbReference type="EMBL" id="CAG8456288.1"/>
    </source>
</evidence>
<sequence length="185" mass="20067">MSSINQKFYFRYFLSFAVGQNTTISNSTSSSDAGCADYFGVSECSTCQKSAYGASDESVANCLALTEDILNGTAASDSNDNITDSWVSVYSAIPNMQAICSQASDESYCAINFRSNLGNYTILYLGLSPPVTVTQRWLDFSKMNPPSIPALKSLLDQDIKTFEGNLTQCFGEKNSSGEMIKFIGD</sequence>
<name>A0A9N8YUB1_9GLOM</name>
<organism evidence="1 2">
    <name type="scientific">Ambispora gerdemannii</name>
    <dbReference type="NCBI Taxonomy" id="144530"/>
    <lineage>
        <taxon>Eukaryota</taxon>
        <taxon>Fungi</taxon>
        <taxon>Fungi incertae sedis</taxon>
        <taxon>Mucoromycota</taxon>
        <taxon>Glomeromycotina</taxon>
        <taxon>Glomeromycetes</taxon>
        <taxon>Archaeosporales</taxon>
        <taxon>Ambisporaceae</taxon>
        <taxon>Ambispora</taxon>
    </lineage>
</organism>
<dbReference type="Proteomes" id="UP000789831">
    <property type="component" value="Unassembled WGS sequence"/>
</dbReference>
<dbReference type="AlphaFoldDB" id="A0A9N8YUB1"/>